<gene>
    <name evidence="2" type="ORF">PVAP13_9KG020878</name>
</gene>
<protein>
    <submittedName>
        <fullName evidence="2">Uncharacterized protein</fullName>
    </submittedName>
</protein>
<dbReference type="AlphaFoldDB" id="A0A8T0NBC7"/>
<keyword evidence="1" id="KW-1133">Transmembrane helix</keyword>
<evidence type="ECO:0000256" key="1">
    <source>
        <dbReference type="SAM" id="Phobius"/>
    </source>
</evidence>
<reference evidence="2" key="1">
    <citation type="submission" date="2020-05" db="EMBL/GenBank/DDBJ databases">
        <title>WGS assembly of Panicum virgatum.</title>
        <authorList>
            <person name="Lovell J.T."/>
            <person name="Jenkins J."/>
            <person name="Shu S."/>
            <person name="Juenger T.E."/>
            <person name="Schmutz J."/>
        </authorList>
    </citation>
    <scope>NUCLEOTIDE SEQUENCE</scope>
    <source>
        <strain evidence="2">AP13</strain>
    </source>
</reference>
<keyword evidence="1" id="KW-0472">Membrane</keyword>
<name>A0A8T0NBC7_PANVG</name>
<proteinExistence type="predicted"/>
<feature type="transmembrane region" description="Helical" evidence="1">
    <location>
        <begin position="72"/>
        <end position="93"/>
    </location>
</feature>
<organism evidence="2 3">
    <name type="scientific">Panicum virgatum</name>
    <name type="common">Blackwell switchgrass</name>
    <dbReference type="NCBI Taxonomy" id="38727"/>
    <lineage>
        <taxon>Eukaryota</taxon>
        <taxon>Viridiplantae</taxon>
        <taxon>Streptophyta</taxon>
        <taxon>Embryophyta</taxon>
        <taxon>Tracheophyta</taxon>
        <taxon>Spermatophyta</taxon>
        <taxon>Magnoliopsida</taxon>
        <taxon>Liliopsida</taxon>
        <taxon>Poales</taxon>
        <taxon>Poaceae</taxon>
        <taxon>PACMAD clade</taxon>
        <taxon>Panicoideae</taxon>
        <taxon>Panicodae</taxon>
        <taxon>Paniceae</taxon>
        <taxon>Panicinae</taxon>
        <taxon>Panicum</taxon>
        <taxon>Panicum sect. Hiantes</taxon>
    </lineage>
</organism>
<accession>A0A8T0NBC7</accession>
<keyword evidence="1" id="KW-0812">Transmembrane</keyword>
<evidence type="ECO:0000313" key="3">
    <source>
        <dbReference type="Proteomes" id="UP000823388"/>
    </source>
</evidence>
<sequence length="94" mass="10790">MCLGWEQQRMYTVKNEYSHFGASIPTIRLRQFKGRYSNCILPIYSSRSSTLYAVRPQGKVINEAQFGKEVSYMLFVAYAVSHITLSSSFPIILI</sequence>
<keyword evidence="3" id="KW-1185">Reference proteome</keyword>
<dbReference type="EMBL" id="CM029053">
    <property type="protein sequence ID" value="KAG2544284.1"/>
    <property type="molecule type" value="Genomic_DNA"/>
</dbReference>
<dbReference type="Proteomes" id="UP000823388">
    <property type="component" value="Chromosome 9K"/>
</dbReference>
<evidence type="ECO:0000313" key="2">
    <source>
        <dbReference type="EMBL" id="KAG2544284.1"/>
    </source>
</evidence>
<comment type="caution">
    <text evidence="2">The sequence shown here is derived from an EMBL/GenBank/DDBJ whole genome shotgun (WGS) entry which is preliminary data.</text>
</comment>